<gene>
    <name evidence="1" type="ORF">HMPREF0731_3589</name>
</gene>
<organism evidence="1 2">
    <name type="scientific">Pseudoroseomonas cervicalis ATCC 49957</name>
    <dbReference type="NCBI Taxonomy" id="525371"/>
    <lineage>
        <taxon>Bacteria</taxon>
        <taxon>Pseudomonadati</taxon>
        <taxon>Pseudomonadota</taxon>
        <taxon>Alphaproteobacteria</taxon>
        <taxon>Acetobacterales</taxon>
        <taxon>Roseomonadaceae</taxon>
        <taxon>Roseomonas</taxon>
    </lineage>
</organism>
<name>D5RR77_9PROT</name>
<dbReference type="Proteomes" id="UP000005324">
    <property type="component" value="Unassembled WGS sequence"/>
</dbReference>
<reference evidence="1 2" key="1">
    <citation type="submission" date="2010-04" db="EMBL/GenBank/DDBJ databases">
        <authorList>
            <person name="Qin X."/>
            <person name="Bachman B."/>
            <person name="Battles P."/>
            <person name="Bell A."/>
            <person name="Bess C."/>
            <person name="Bickham C."/>
            <person name="Chaboub L."/>
            <person name="Chen D."/>
            <person name="Coyle M."/>
            <person name="Deiros D.R."/>
            <person name="Dinh H."/>
            <person name="Forbes L."/>
            <person name="Fowler G."/>
            <person name="Francisco L."/>
            <person name="Fu Q."/>
            <person name="Gubbala S."/>
            <person name="Hale W."/>
            <person name="Han Y."/>
            <person name="Hemphill L."/>
            <person name="Highlander S.K."/>
            <person name="Hirani K."/>
            <person name="Hogues M."/>
            <person name="Jackson L."/>
            <person name="Jakkamsetti A."/>
            <person name="Javaid M."/>
            <person name="Jiang H."/>
            <person name="Korchina V."/>
            <person name="Kovar C."/>
            <person name="Lara F."/>
            <person name="Lee S."/>
            <person name="Mata R."/>
            <person name="Mathew T."/>
            <person name="Moen C."/>
            <person name="Morales K."/>
            <person name="Munidasa M."/>
            <person name="Nazareth L."/>
            <person name="Ngo R."/>
            <person name="Nguyen L."/>
            <person name="Okwuonu G."/>
            <person name="Ongeri F."/>
            <person name="Patil S."/>
            <person name="Petrosino J."/>
            <person name="Pham C."/>
            <person name="Pham P."/>
            <person name="Pu L.-L."/>
            <person name="Puazo M."/>
            <person name="Raj R."/>
            <person name="Reid J."/>
            <person name="Rouhana J."/>
            <person name="Saada N."/>
            <person name="Shang Y."/>
            <person name="Simmons D."/>
            <person name="Thornton R."/>
            <person name="Warren J."/>
            <person name="Weissenberger G."/>
            <person name="Zhang J."/>
            <person name="Zhang L."/>
            <person name="Zhou C."/>
            <person name="Zhu D."/>
            <person name="Muzny D."/>
            <person name="Worley K."/>
            <person name="Gibbs R."/>
        </authorList>
    </citation>
    <scope>NUCLEOTIDE SEQUENCE [LARGE SCALE GENOMIC DNA]</scope>
    <source>
        <strain evidence="1 2">ATCC 49957</strain>
    </source>
</reference>
<proteinExistence type="predicted"/>
<accession>D5RR77</accession>
<sequence>MKKKNQKTFVRWRPASGHRRDAKLREVFLLLFLQKKKILK</sequence>
<comment type="caution">
    <text evidence="1">The sequence shown here is derived from an EMBL/GenBank/DDBJ whole genome shotgun (WGS) entry which is preliminary data.</text>
</comment>
<dbReference type="HOGENOM" id="CLU_217285_0_0_5"/>
<dbReference type="AlphaFoldDB" id="D5RR77"/>
<evidence type="ECO:0000313" key="1">
    <source>
        <dbReference type="EMBL" id="EFH10183.1"/>
    </source>
</evidence>
<protein>
    <submittedName>
        <fullName evidence="1">Uncharacterized protein</fullName>
    </submittedName>
</protein>
<keyword evidence="2" id="KW-1185">Reference proteome</keyword>
<dbReference type="EMBL" id="ADVL01000690">
    <property type="protein sequence ID" value="EFH10183.1"/>
    <property type="molecule type" value="Genomic_DNA"/>
</dbReference>
<evidence type="ECO:0000313" key="2">
    <source>
        <dbReference type="Proteomes" id="UP000005324"/>
    </source>
</evidence>